<name>A0AAN8DKY9_CHAGU</name>
<proteinExistence type="predicted"/>
<feature type="compositionally biased region" description="Basic and acidic residues" evidence="1">
    <location>
        <begin position="39"/>
        <end position="49"/>
    </location>
</feature>
<dbReference type="EMBL" id="JAURVH010001522">
    <property type="protein sequence ID" value="KAK5922878.1"/>
    <property type="molecule type" value="Genomic_DNA"/>
</dbReference>
<organism evidence="2 3">
    <name type="scientific">Champsocephalus gunnari</name>
    <name type="common">Mackerel icefish</name>
    <dbReference type="NCBI Taxonomy" id="52237"/>
    <lineage>
        <taxon>Eukaryota</taxon>
        <taxon>Metazoa</taxon>
        <taxon>Chordata</taxon>
        <taxon>Craniata</taxon>
        <taxon>Vertebrata</taxon>
        <taxon>Euteleostomi</taxon>
        <taxon>Actinopterygii</taxon>
        <taxon>Neopterygii</taxon>
        <taxon>Teleostei</taxon>
        <taxon>Neoteleostei</taxon>
        <taxon>Acanthomorphata</taxon>
        <taxon>Eupercaria</taxon>
        <taxon>Perciformes</taxon>
        <taxon>Notothenioidei</taxon>
        <taxon>Channichthyidae</taxon>
        <taxon>Champsocephalus</taxon>
    </lineage>
</organism>
<accession>A0AAN8DKY9</accession>
<feature type="region of interest" description="Disordered" evidence="1">
    <location>
        <begin position="1"/>
        <end position="49"/>
    </location>
</feature>
<evidence type="ECO:0000313" key="3">
    <source>
        <dbReference type="Proteomes" id="UP001331515"/>
    </source>
</evidence>
<comment type="caution">
    <text evidence="2">The sequence shown here is derived from an EMBL/GenBank/DDBJ whole genome shotgun (WGS) entry which is preliminary data.</text>
</comment>
<gene>
    <name evidence="2" type="ORF">CgunFtcFv8_020106</name>
</gene>
<evidence type="ECO:0000256" key="1">
    <source>
        <dbReference type="SAM" id="MobiDB-lite"/>
    </source>
</evidence>
<keyword evidence="3" id="KW-1185">Reference proteome</keyword>
<protein>
    <submittedName>
        <fullName evidence="2">Uncharacterized protein</fullName>
    </submittedName>
</protein>
<sequence>MGARCSRDSSNPRVKGGFWGRNRRERIPKMTSRLRRSRERLGRGEKKERERELDAIYRILTQQIERRSRLTQRITHGPHFGCLTAIASLEM</sequence>
<dbReference type="Proteomes" id="UP001331515">
    <property type="component" value="Unassembled WGS sequence"/>
</dbReference>
<dbReference type="AlphaFoldDB" id="A0AAN8DKY9"/>
<reference evidence="2 3" key="1">
    <citation type="journal article" date="2023" name="Mol. Biol. Evol.">
        <title>Genomics of Secondarily Temperate Adaptation in the Only Non-Antarctic Icefish.</title>
        <authorList>
            <person name="Rivera-Colon A.G."/>
            <person name="Rayamajhi N."/>
            <person name="Minhas B.F."/>
            <person name="Madrigal G."/>
            <person name="Bilyk K.T."/>
            <person name="Yoon V."/>
            <person name="Hune M."/>
            <person name="Gregory S."/>
            <person name="Cheng C.H.C."/>
            <person name="Catchen J.M."/>
        </authorList>
    </citation>
    <scope>NUCLEOTIDE SEQUENCE [LARGE SCALE GENOMIC DNA]</scope>
    <source>
        <tissue evidence="2">White muscle</tissue>
    </source>
</reference>
<feature type="compositionally biased region" description="Basic residues" evidence="1">
    <location>
        <begin position="21"/>
        <end position="38"/>
    </location>
</feature>
<evidence type="ECO:0000313" key="2">
    <source>
        <dbReference type="EMBL" id="KAK5922878.1"/>
    </source>
</evidence>